<evidence type="ECO:0000313" key="2">
    <source>
        <dbReference type="Proteomes" id="UP000018211"/>
    </source>
</evidence>
<evidence type="ECO:0008006" key="3">
    <source>
        <dbReference type="Google" id="ProtNLM"/>
    </source>
</evidence>
<gene>
    <name evidence="1" type="ORF">VIBNISOn1_1690023</name>
</gene>
<name>A0AAV2VNQ6_9VIBR</name>
<dbReference type="EMBL" id="CAOF01000078">
    <property type="protein sequence ID" value="CCO46178.1"/>
    <property type="molecule type" value="Genomic_DNA"/>
</dbReference>
<dbReference type="RefSeq" id="WP_022608097.1">
    <property type="nucleotide sequence ID" value="NZ_LK391965.1"/>
</dbReference>
<proteinExistence type="predicted"/>
<organism evidence="1 2">
    <name type="scientific">Vibrio nigripulchritudo SOn1</name>
    <dbReference type="NCBI Taxonomy" id="1238450"/>
    <lineage>
        <taxon>Bacteria</taxon>
        <taxon>Pseudomonadati</taxon>
        <taxon>Pseudomonadota</taxon>
        <taxon>Gammaproteobacteria</taxon>
        <taxon>Vibrionales</taxon>
        <taxon>Vibrionaceae</taxon>
        <taxon>Vibrio</taxon>
    </lineage>
</organism>
<comment type="caution">
    <text evidence="1">The sequence shown here is derived from an EMBL/GenBank/DDBJ whole genome shotgun (WGS) entry which is preliminary data.</text>
</comment>
<dbReference type="Proteomes" id="UP000018211">
    <property type="component" value="Unassembled WGS sequence"/>
</dbReference>
<reference evidence="1 2" key="1">
    <citation type="journal article" date="2013" name="ISME J.">
        <title>Comparative genomics of pathogenic lineages of Vibrio nigripulchritudo identifies virulence-associated traits.</title>
        <authorList>
            <person name="Goudenege D."/>
            <person name="Labreuche Y."/>
            <person name="Krin E."/>
            <person name="Ansquer D."/>
            <person name="Mangenot S."/>
            <person name="Calteau A."/>
            <person name="Medigue C."/>
            <person name="Mazel D."/>
            <person name="Polz M.F."/>
            <person name="Le Roux F."/>
        </authorList>
    </citation>
    <scope>NUCLEOTIDE SEQUENCE [LARGE SCALE GENOMIC DNA]</scope>
    <source>
        <strain evidence="1 2">SOn1</strain>
    </source>
</reference>
<evidence type="ECO:0000313" key="1">
    <source>
        <dbReference type="EMBL" id="CCO46178.1"/>
    </source>
</evidence>
<sequence>MSERILANHPDAILQQDQKCLAGKRTRFVHKHLLGQQGVLMEGKQGQKALISLDTLNRSLMISTDMD</sequence>
<protein>
    <recommendedName>
        <fullName evidence="3">Transposase</fullName>
    </recommendedName>
</protein>
<accession>A0AAV2VNQ6</accession>
<dbReference type="AlphaFoldDB" id="A0AAV2VNQ6"/>